<dbReference type="EMBL" id="QGKX02001621">
    <property type="protein sequence ID" value="KAF3504950.1"/>
    <property type="molecule type" value="Genomic_DNA"/>
</dbReference>
<dbReference type="AlphaFoldDB" id="A0A8S9NJN3"/>
<evidence type="ECO:0000259" key="1">
    <source>
        <dbReference type="SMART" id="SM00256"/>
    </source>
</evidence>
<gene>
    <name evidence="2" type="ORF">F2Q69_00042706</name>
</gene>
<dbReference type="Proteomes" id="UP000712600">
    <property type="component" value="Unassembled WGS sequence"/>
</dbReference>
<dbReference type="Pfam" id="PF00646">
    <property type="entry name" value="F-box"/>
    <property type="match status" value="1"/>
</dbReference>
<dbReference type="PANTHER" id="PTHR31111">
    <property type="entry name" value="BNAA05G37150D PROTEIN-RELATED"/>
    <property type="match status" value="1"/>
</dbReference>
<sequence length="136" mass="15764">MSEEERKKTNSMIYTVPDLLEEILLRLPLKSIRRFTTVSKQWRSTLESEMFTERRMKFRKSRKISLLAAYNCNCGFYRPGLLPAESRFEGEEEIVYIHCDATRPALTCNGLVCFPGPDCIIVTNPSTKNYLIYALV</sequence>
<feature type="domain" description="F-box" evidence="1">
    <location>
        <begin position="16"/>
        <end position="55"/>
    </location>
</feature>
<dbReference type="SUPFAM" id="SSF81383">
    <property type="entry name" value="F-box domain"/>
    <property type="match status" value="1"/>
</dbReference>
<comment type="caution">
    <text evidence="2">The sequence shown here is derived from an EMBL/GenBank/DDBJ whole genome shotgun (WGS) entry which is preliminary data.</text>
</comment>
<name>A0A8S9NJN3_BRACR</name>
<dbReference type="InterPro" id="IPR036047">
    <property type="entry name" value="F-box-like_dom_sf"/>
</dbReference>
<dbReference type="PANTHER" id="PTHR31111:SF113">
    <property type="entry name" value="F-BOX ASSOCIATED UBIQUITINATION EFFECTOR FAMILY PROTEIN"/>
    <property type="match status" value="1"/>
</dbReference>
<reference evidence="2" key="1">
    <citation type="submission" date="2019-12" db="EMBL/GenBank/DDBJ databases">
        <title>Genome sequencing and annotation of Brassica cretica.</title>
        <authorList>
            <person name="Studholme D.J."/>
            <person name="Sarris P."/>
        </authorList>
    </citation>
    <scope>NUCLEOTIDE SEQUENCE</scope>
    <source>
        <strain evidence="2">PFS-109/04</strain>
        <tissue evidence="2">Leaf</tissue>
    </source>
</reference>
<evidence type="ECO:0000313" key="2">
    <source>
        <dbReference type="EMBL" id="KAF3504950.1"/>
    </source>
</evidence>
<organism evidence="2 3">
    <name type="scientific">Brassica cretica</name>
    <name type="common">Mustard</name>
    <dbReference type="NCBI Taxonomy" id="69181"/>
    <lineage>
        <taxon>Eukaryota</taxon>
        <taxon>Viridiplantae</taxon>
        <taxon>Streptophyta</taxon>
        <taxon>Embryophyta</taxon>
        <taxon>Tracheophyta</taxon>
        <taxon>Spermatophyta</taxon>
        <taxon>Magnoliopsida</taxon>
        <taxon>eudicotyledons</taxon>
        <taxon>Gunneridae</taxon>
        <taxon>Pentapetalae</taxon>
        <taxon>rosids</taxon>
        <taxon>malvids</taxon>
        <taxon>Brassicales</taxon>
        <taxon>Brassicaceae</taxon>
        <taxon>Brassiceae</taxon>
        <taxon>Brassica</taxon>
    </lineage>
</organism>
<accession>A0A8S9NJN3</accession>
<dbReference type="SMART" id="SM00256">
    <property type="entry name" value="FBOX"/>
    <property type="match status" value="1"/>
</dbReference>
<dbReference type="InterPro" id="IPR001810">
    <property type="entry name" value="F-box_dom"/>
</dbReference>
<proteinExistence type="predicted"/>
<evidence type="ECO:0000313" key="3">
    <source>
        <dbReference type="Proteomes" id="UP000712600"/>
    </source>
</evidence>
<protein>
    <recommendedName>
        <fullName evidence="1">F-box domain-containing protein</fullName>
    </recommendedName>
</protein>